<keyword evidence="7" id="KW-1185">Reference proteome</keyword>
<feature type="domain" description="Ig-like" evidence="5">
    <location>
        <begin position="808"/>
        <end position="889"/>
    </location>
</feature>
<name>A0A934VQH9_9BACT</name>
<dbReference type="InterPro" id="IPR003598">
    <property type="entry name" value="Ig_sub2"/>
</dbReference>
<feature type="domain" description="Ig-like" evidence="5">
    <location>
        <begin position="717"/>
        <end position="800"/>
    </location>
</feature>
<dbReference type="InterPro" id="IPR013783">
    <property type="entry name" value="Ig-like_fold"/>
</dbReference>
<feature type="signal peptide" evidence="4">
    <location>
        <begin position="1"/>
        <end position="30"/>
    </location>
</feature>
<proteinExistence type="predicted"/>
<dbReference type="GO" id="GO:0098609">
    <property type="term" value="P:cell-cell adhesion"/>
    <property type="evidence" value="ECO:0007669"/>
    <property type="project" value="TreeGrafter"/>
</dbReference>
<dbReference type="InterPro" id="IPR015919">
    <property type="entry name" value="Cadherin-like_sf"/>
</dbReference>
<dbReference type="SMART" id="SM00736">
    <property type="entry name" value="CADG"/>
    <property type="match status" value="1"/>
</dbReference>
<dbReference type="SUPFAM" id="SSF48726">
    <property type="entry name" value="Immunoglobulin"/>
    <property type="match status" value="4"/>
</dbReference>
<keyword evidence="1" id="KW-0677">Repeat</keyword>
<dbReference type="PROSITE" id="PS50835">
    <property type="entry name" value="IG_LIKE"/>
    <property type="match status" value="3"/>
</dbReference>
<evidence type="ECO:0000256" key="1">
    <source>
        <dbReference type="ARBA" id="ARBA00022737"/>
    </source>
</evidence>
<dbReference type="Gene3D" id="2.60.40.10">
    <property type="entry name" value="Immunoglobulins"/>
    <property type="match status" value="5"/>
</dbReference>
<dbReference type="GO" id="GO:0005509">
    <property type="term" value="F:calcium ion binding"/>
    <property type="evidence" value="ECO:0007669"/>
    <property type="project" value="InterPro"/>
</dbReference>
<dbReference type="SMART" id="SM00409">
    <property type="entry name" value="IG"/>
    <property type="match status" value="4"/>
</dbReference>
<dbReference type="PANTHER" id="PTHR44170:SF6">
    <property type="entry name" value="CONTACTIN"/>
    <property type="match status" value="1"/>
</dbReference>
<evidence type="ECO:0000259" key="5">
    <source>
        <dbReference type="PROSITE" id="PS50835"/>
    </source>
</evidence>
<dbReference type="RefSeq" id="WP_200354731.1">
    <property type="nucleotide sequence ID" value="NZ_JAENIL010000009.1"/>
</dbReference>
<gene>
    <name evidence="6" type="ORF">JIN87_06505</name>
</gene>
<feature type="region of interest" description="Disordered" evidence="3">
    <location>
        <begin position="476"/>
        <end position="495"/>
    </location>
</feature>
<evidence type="ECO:0000256" key="2">
    <source>
        <dbReference type="ARBA" id="ARBA00023157"/>
    </source>
</evidence>
<dbReference type="InterPro" id="IPR007110">
    <property type="entry name" value="Ig-like_dom"/>
</dbReference>
<dbReference type="CDD" id="cd00096">
    <property type="entry name" value="Ig"/>
    <property type="match status" value="1"/>
</dbReference>
<dbReference type="Pfam" id="PF13927">
    <property type="entry name" value="Ig_3"/>
    <property type="match status" value="3"/>
</dbReference>
<dbReference type="GO" id="GO:0016020">
    <property type="term" value="C:membrane"/>
    <property type="evidence" value="ECO:0007669"/>
    <property type="project" value="UniProtKB-SubCell"/>
</dbReference>
<dbReference type="InterPro" id="IPR003599">
    <property type="entry name" value="Ig_sub"/>
</dbReference>
<keyword evidence="2" id="KW-1015">Disulfide bond</keyword>
<organism evidence="6 7">
    <name type="scientific">Pelagicoccus mobilis</name>
    <dbReference type="NCBI Taxonomy" id="415221"/>
    <lineage>
        <taxon>Bacteria</taxon>
        <taxon>Pseudomonadati</taxon>
        <taxon>Verrucomicrobiota</taxon>
        <taxon>Opitutia</taxon>
        <taxon>Puniceicoccales</taxon>
        <taxon>Pelagicoccaceae</taxon>
        <taxon>Pelagicoccus</taxon>
    </lineage>
</organism>
<dbReference type="InterPro" id="IPR036179">
    <property type="entry name" value="Ig-like_dom_sf"/>
</dbReference>
<evidence type="ECO:0000256" key="4">
    <source>
        <dbReference type="SAM" id="SignalP"/>
    </source>
</evidence>
<dbReference type="Pfam" id="PF05345">
    <property type="entry name" value="He_PIG"/>
    <property type="match status" value="1"/>
</dbReference>
<dbReference type="PANTHER" id="PTHR44170">
    <property type="entry name" value="PROTEIN SIDEKICK"/>
    <property type="match status" value="1"/>
</dbReference>
<evidence type="ECO:0000313" key="6">
    <source>
        <dbReference type="EMBL" id="MBK1876514.1"/>
    </source>
</evidence>
<dbReference type="SMART" id="SM00408">
    <property type="entry name" value="IGc2"/>
    <property type="match status" value="3"/>
</dbReference>
<feature type="chain" id="PRO_5037343762" evidence="4">
    <location>
        <begin position="31"/>
        <end position="1771"/>
    </location>
</feature>
<dbReference type="Pfam" id="PF07679">
    <property type="entry name" value="I-set"/>
    <property type="match status" value="1"/>
</dbReference>
<comment type="caution">
    <text evidence="6">The sequence shown here is derived from an EMBL/GenBank/DDBJ whole genome shotgun (WGS) entry which is preliminary data.</text>
</comment>
<dbReference type="EMBL" id="JAENIL010000009">
    <property type="protein sequence ID" value="MBK1876514.1"/>
    <property type="molecule type" value="Genomic_DNA"/>
</dbReference>
<protein>
    <submittedName>
        <fullName evidence="6">Immunoglobulin domain-containing protein</fullName>
    </submittedName>
</protein>
<evidence type="ECO:0000256" key="3">
    <source>
        <dbReference type="SAM" id="MobiDB-lite"/>
    </source>
</evidence>
<sequence>MTATIFRLPIIAWTLCFLALLSIGSAPAFAGADVSVDFTGTADTALTTDLKWKDPRADSSDKYLFDGSGNAKIANTSEGRYVYYEDGHAVGESSTFVANIQFTFEEIESHKEDNALIELGISDKAKGALAGPGDDQGFLDYFNVALNANKRNKYAIAVNAFSDSGVSDEIGKTDTSMGLGANQTLDTSDKLELRLSVTKGESEDDWTCVGALYNVTVDPATPVLEVTLSDVSSAAASGFFGDSTNLVAYMHTASSFSGSNIDNLLIDSFEFTSPNAAPSFGTNDSVFLPEATQDVLYTGSIASLVSDVEGDTITFSKVSGPTWLTIATDGSLSGTPTSSDVGVSTFRVSASDAGGSAEAYISIDVPAEVIDFTTAEGWIDGDLTENSYLWTGSDPGVFTLDGSGTGTVMVNSTINDNLTYTLPLIADAGSYSVSTTFNFDETAAVTSSTNFHGLQLSSGSSLFRLQFRRSNGTGDFRIDLKTPEETEDGGAVGRNGTSFNESLLGLEAGDTEASPNLKLTLSISEEAGDNEWLVIANLFNLDTDTSIYSETITVTIFDGTFGSEPVFAQIRSEKVSDPGVSMTDFNIDTFSFSPASVAPEAAAITTVATYLSDDTDANWMVNTPDLIRFTVEATGYPVPTYQWKKGDADLYELDENGAQLLDDELNPILATGASFEIDKTIAGDQGLYKVVVTNNTGGADNVVTSTPTFLTVDPLAPTITDQPDDLTVSVPNSATFTVVVTDGNPTPTTYQWQKGGVDIEGETGSSLTINPTSESDAGDYRVVVGNGVTTDIISEVATLTLGAGGSAPVIDTQPVGVTVTAPASATLTVVASGTPAPTYQWKDGNGDDIVGATSSSLTFDPSEVADTGNYSVVVSNSEGSVSSNTATLTVNPIATVVTLSDLAHVYDGGSKSATVSTDQGDIAVAVTYDGSSTPPTEAGSYAVVATVTESNYSGSKSGTLVISKAAASVTLSDLSQDYDGTAKSATVTTNPSSLTVAVTYDGSSDVPSAVGSYAVMATVVDSNYTGSASGTLVIGKATATVTFSDLSYDFDGTAKSVTVVTNPPGLSVDVTYDASSDAPSAVGNYAVVATVVDGNYSGNASDTLVISKGTATVTLSDLSYEFDGGAKSATVVTDPPGLTVDVTYDGSSDAPSTAGSYAVVATISDSNYSGSASDTLVINKATATVTLSDLVYEFDGGAKSVTVTTNPPDLTLDVTYDGSSDAPSTQGSYVVVATVNDLNYEGTSEDTLLITAPGETPVTITVSGLAQTYDGTPKAVGITTDPADGPTVSVTYDGSSDAPINAGSYTVEANVDENDDGYVGAATKTLIISKATATVTFSDLAQEFDGTAKSVTVVTDPPGLAVDVSYDGASDAPSAVGSYAVVATVDDSNYSGSSSDTLVIGKAVATVTLSELAFDYDGSAKSVSVVTDPPGLAVDVSYDGASDAPSAVGSYAVVATVDDSNYSGSSSDTLVINKGTATVTLSDLFQDFDGAAKSVTVVTDPPDLVVDLTYDGASEAPSAVGSYAVVATVNDDSYSGTANGTLNVNLPLAITEQPQSQTVFSSGKVVFTVVATGTPAPTYQWKKDGVDLVGETGMSLTIDSVAKADEGDYSVVVSNTTSAVNTLESDIAVLSLSANEPNDYEAWAIAAGLSADEMGMDADPDLDGDNNLFEYATGGNPAGGVDPVSTRPGMEIESINGVVYLKYTFARRSNTPELNYELETSQTLVGDAWSGGQVAVPAGNAEAGFQKMSISIPLGVNPEFVRLVVTYTEPQ</sequence>
<evidence type="ECO:0000313" key="7">
    <source>
        <dbReference type="Proteomes" id="UP000617628"/>
    </source>
</evidence>
<feature type="domain" description="Ig-like" evidence="5">
    <location>
        <begin position="1547"/>
        <end position="1628"/>
    </location>
</feature>
<dbReference type="Pfam" id="PF18887">
    <property type="entry name" value="MBG_3"/>
    <property type="match status" value="9"/>
</dbReference>
<accession>A0A934VQH9</accession>
<dbReference type="Proteomes" id="UP000617628">
    <property type="component" value="Unassembled WGS sequence"/>
</dbReference>
<dbReference type="InterPro" id="IPR006644">
    <property type="entry name" value="Cadg"/>
</dbReference>
<dbReference type="InterPro" id="IPR043772">
    <property type="entry name" value="MBG_3"/>
</dbReference>
<reference evidence="6" key="1">
    <citation type="submission" date="2021-01" db="EMBL/GenBank/DDBJ databases">
        <title>Modified the classification status of verrucomicrobia.</title>
        <authorList>
            <person name="Feng X."/>
        </authorList>
    </citation>
    <scope>NUCLEOTIDE SEQUENCE</scope>
    <source>
        <strain evidence="6">KCTC 13126</strain>
    </source>
</reference>
<keyword evidence="4" id="KW-0732">Signal</keyword>
<dbReference type="SUPFAM" id="SSF49313">
    <property type="entry name" value="Cadherin-like"/>
    <property type="match status" value="1"/>
</dbReference>
<dbReference type="InterPro" id="IPR013098">
    <property type="entry name" value="Ig_I-set"/>
</dbReference>